<dbReference type="STRING" id="1226968.A6A40_10575"/>
<name>A0A160JJL1_9PROT</name>
<evidence type="ECO:0000256" key="9">
    <source>
        <dbReference type="ARBA" id="ARBA00073635"/>
    </source>
</evidence>
<evidence type="ECO:0000256" key="7">
    <source>
        <dbReference type="ARBA" id="ARBA00063809"/>
    </source>
</evidence>
<evidence type="ECO:0000256" key="13">
    <source>
        <dbReference type="SAM" id="Phobius"/>
    </source>
</evidence>
<dbReference type="FunFam" id="3.40.50.720:FF:000033">
    <property type="entry name" value="Adenylyltransferase and sulfurtransferase MOCS3"/>
    <property type="match status" value="1"/>
</dbReference>
<dbReference type="InterPro" id="IPR045886">
    <property type="entry name" value="ThiF/MoeB/HesA"/>
</dbReference>
<dbReference type="PANTHER" id="PTHR10953">
    <property type="entry name" value="UBIQUITIN-ACTIVATING ENZYME E1"/>
    <property type="match status" value="1"/>
</dbReference>
<keyword evidence="13" id="KW-0812">Transmembrane</keyword>
<dbReference type="KEGG" id="ahu:A6A40_10575"/>
<dbReference type="AlphaFoldDB" id="A0A160JJL1"/>
<dbReference type="GO" id="GO:0008641">
    <property type="term" value="F:ubiquitin-like modifier activating enzyme activity"/>
    <property type="evidence" value="ECO:0007669"/>
    <property type="project" value="InterPro"/>
</dbReference>
<evidence type="ECO:0000313" key="15">
    <source>
        <dbReference type="EMBL" id="ANC93174.2"/>
    </source>
</evidence>
<evidence type="ECO:0000256" key="2">
    <source>
        <dbReference type="ARBA" id="ARBA00022679"/>
    </source>
</evidence>
<proteinExistence type="inferred from homology"/>
<dbReference type="InterPro" id="IPR035985">
    <property type="entry name" value="Ubiquitin-activating_enz"/>
</dbReference>
<gene>
    <name evidence="15" type="ORF">A6A40_10575</name>
</gene>
<dbReference type="Proteomes" id="UP000077405">
    <property type="component" value="Chromosome"/>
</dbReference>
<keyword evidence="13" id="KW-0472">Membrane</keyword>
<dbReference type="EMBL" id="CP015285">
    <property type="protein sequence ID" value="ANC93174.2"/>
    <property type="molecule type" value="Genomic_DNA"/>
</dbReference>
<evidence type="ECO:0000256" key="12">
    <source>
        <dbReference type="ARBA" id="ARBA00078531"/>
    </source>
</evidence>
<comment type="subunit">
    <text evidence="7">Homodimer. Forms a stable heterotetrameric complex of 2 MoeB and 2 MoaD during adenylation of MoaD.</text>
</comment>
<evidence type="ECO:0000313" key="16">
    <source>
        <dbReference type="Proteomes" id="UP000077405"/>
    </source>
</evidence>
<dbReference type="GO" id="GO:0005829">
    <property type="term" value="C:cytosol"/>
    <property type="evidence" value="ECO:0007669"/>
    <property type="project" value="TreeGrafter"/>
</dbReference>
<dbReference type="InterPro" id="IPR000594">
    <property type="entry name" value="ThiF_NAD_FAD-bd"/>
</dbReference>
<keyword evidence="3" id="KW-0547">Nucleotide-binding</keyword>
<organism evidence="15 16">
    <name type="scientific">Azospirillum humicireducens</name>
    <dbReference type="NCBI Taxonomy" id="1226968"/>
    <lineage>
        <taxon>Bacteria</taxon>
        <taxon>Pseudomonadati</taxon>
        <taxon>Pseudomonadota</taxon>
        <taxon>Alphaproteobacteria</taxon>
        <taxon>Rhodospirillales</taxon>
        <taxon>Azospirillaceae</taxon>
        <taxon>Azospirillum</taxon>
    </lineage>
</organism>
<reference evidence="15 16" key="1">
    <citation type="journal article" date="2013" name="Int. J. Syst. Evol. Microbiol.">
        <title>Azospirillum humicireducens sp. nov., a nitrogen-fixing bacterium isolated from a microbial fuel cell.</title>
        <authorList>
            <person name="Zhou S."/>
            <person name="Han L."/>
            <person name="Wang Y."/>
            <person name="Yang G."/>
            <person name="Zhuang L."/>
            <person name="Hu P."/>
        </authorList>
    </citation>
    <scope>NUCLEOTIDE SEQUENCE [LARGE SCALE GENOMIC DNA]</scope>
    <source>
        <strain evidence="15 16">SgZ-5</strain>
    </source>
</reference>
<dbReference type="GO" id="GO:0061605">
    <property type="term" value="F:molybdopterin-synthase adenylyltransferase activity"/>
    <property type="evidence" value="ECO:0007669"/>
    <property type="project" value="UniProtKB-EC"/>
</dbReference>
<sequence>MLPAMDFTDTQLHRYSRHIVLPEVGGIGQERLLRSKVLVVGAGGLGAPLLLYLAAAGVGTIGIVDDDTVDLSNLQRQVIHDESTLGHPKVESAAARIHALNPDVRVEAHRMRLNRDNAMDLIGRYDLVADGSDNFATRFLLNDACFLAGKTLVSAAILRFDGQLSTFKAHLGAPHPCYRCLFPEPPPRGTVPSCSEGGVLGALAGFVGSLQATEVLKELLGLGESLSGSLLMMDTLYASYQRIAIKRDPDCALCGDHPTIHDLSAH</sequence>
<protein>
    <recommendedName>
        <fullName evidence="9">Molybdopterin-synthase adenylyltransferase</fullName>
        <ecNumber evidence="8">2.7.7.80</ecNumber>
    </recommendedName>
    <alternativeName>
        <fullName evidence="12">MoaD protein adenylase</fullName>
    </alternativeName>
    <alternativeName>
        <fullName evidence="10">Molybdopterin-converting factor subunit 1 adenylase</fullName>
    </alternativeName>
    <alternativeName>
        <fullName evidence="11">Sulfur carrier protein MoaD adenylyltransferase</fullName>
    </alternativeName>
</protein>
<feature type="domain" description="THIF-type NAD/FAD binding fold" evidence="14">
    <location>
        <begin position="15"/>
        <end position="252"/>
    </location>
</feature>
<feature type="transmembrane region" description="Helical" evidence="13">
    <location>
        <begin position="37"/>
        <end position="64"/>
    </location>
</feature>
<dbReference type="Gene3D" id="3.40.50.720">
    <property type="entry name" value="NAD(P)-binding Rossmann-like Domain"/>
    <property type="match status" value="1"/>
</dbReference>
<dbReference type="GO" id="GO:0005524">
    <property type="term" value="F:ATP binding"/>
    <property type="evidence" value="ECO:0007669"/>
    <property type="project" value="UniProtKB-KW"/>
</dbReference>
<dbReference type="OrthoDB" id="9804286at2"/>
<keyword evidence="13" id="KW-1133">Transmembrane helix</keyword>
<evidence type="ECO:0000256" key="6">
    <source>
        <dbReference type="ARBA" id="ARBA00055169"/>
    </source>
</evidence>
<keyword evidence="15" id="KW-0548">Nucleotidyltransferase</keyword>
<keyword evidence="16" id="KW-1185">Reference proteome</keyword>
<evidence type="ECO:0000259" key="14">
    <source>
        <dbReference type="Pfam" id="PF00899"/>
    </source>
</evidence>
<keyword evidence="2 15" id="KW-0808">Transferase</keyword>
<evidence type="ECO:0000256" key="4">
    <source>
        <dbReference type="ARBA" id="ARBA00022840"/>
    </source>
</evidence>
<evidence type="ECO:0000256" key="1">
    <source>
        <dbReference type="ARBA" id="ARBA00009919"/>
    </source>
</evidence>
<evidence type="ECO:0000256" key="10">
    <source>
        <dbReference type="ARBA" id="ARBA00075110"/>
    </source>
</evidence>
<evidence type="ECO:0000256" key="8">
    <source>
        <dbReference type="ARBA" id="ARBA00066884"/>
    </source>
</evidence>
<dbReference type="GO" id="GO:0008146">
    <property type="term" value="F:sulfotransferase activity"/>
    <property type="evidence" value="ECO:0007669"/>
    <property type="project" value="TreeGrafter"/>
</dbReference>
<dbReference type="Pfam" id="PF00899">
    <property type="entry name" value="ThiF"/>
    <property type="match status" value="1"/>
</dbReference>
<dbReference type="GO" id="GO:0004792">
    <property type="term" value="F:thiosulfate-cyanide sulfurtransferase activity"/>
    <property type="evidence" value="ECO:0007669"/>
    <property type="project" value="TreeGrafter"/>
</dbReference>
<dbReference type="CDD" id="cd00757">
    <property type="entry name" value="ThiF_MoeB_HesA_family"/>
    <property type="match status" value="1"/>
</dbReference>
<dbReference type="NCBIfam" id="NF004281">
    <property type="entry name" value="PRK05690.1"/>
    <property type="match status" value="1"/>
</dbReference>
<dbReference type="EC" id="2.7.7.80" evidence="8"/>
<dbReference type="PANTHER" id="PTHR10953:SF102">
    <property type="entry name" value="ADENYLYLTRANSFERASE AND SULFURTRANSFERASE MOCS3"/>
    <property type="match status" value="1"/>
</dbReference>
<evidence type="ECO:0000256" key="5">
    <source>
        <dbReference type="ARBA" id="ARBA00052218"/>
    </source>
</evidence>
<comment type="similarity">
    <text evidence="1">Belongs to the HesA/MoeB/ThiF family.</text>
</comment>
<comment type="catalytic activity">
    <reaction evidence="5">
        <text>[molybdopterin-synthase sulfur-carrier protein]-C-terminal Gly-Gly + ATP + H(+) = [molybdopterin-synthase sulfur-carrier protein]-C-terminal Gly-Gly-AMP + diphosphate</text>
        <dbReference type="Rhea" id="RHEA:43616"/>
        <dbReference type="Rhea" id="RHEA-COMP:12159"/>
        <dbReference type="Rhea" id="RHEA-COMP:12202"/>
        <dbReference type="ChEBI" id="CHEBI:15378"/>
        <dbReference type="ChEBI" id="CHEBI:30616"/>
        <dbReference type="ChEBI" id="CHEBI:33019"/>
        <dbReference type="ChEBI" id="CHEBI:90618"/>
        <dbReference type="ChEBI" id="CHEBI:90778"/>
        <dbReference type="EC" id="2.7.7.80"/>
    </reaction>
</comment>
<accession>A0A160JJL1</accession>
<evidence type="ECO:0000256" key="11">
    <source>
        <dbReference type="ARBA" id="ARBA00075328"/>
    </source>
</evidence>
<keyword evidence="4" id="KW-0067">ATP-binding</keyword>
<comment type="function">
    <text evidence="6">Catalyzes the adenylation by ATP of the carboxyl group of the C-terminal glycine of sulfur carrier protein MoaD.</text>
</comment>
<dbReference type="SUPFAM" id="SSF69572">
    <property type="entry name" value="Activating enzymes of the ubiquitin-like proteins"/>
    <property type="match status" value="1"/>
</dbReference>
<evidence type="ECO:0000256" key="3">
    <source>
        <dbReference type="ARBA" id="ARBA00022741"/>
    </source>
</evidence>